<keyword evidence="1" id="KW-1133">Transmembrane helix</keyword>
<feature type="transmembrane region" description="Helical" evidence="1">
    <location>
        <begin position="380"/>
        <end position="399"/>
    </location>
</feature>
<feature type="transmembrane region" description="Helical" evidence="1">
    <location>
        <begin position="115"/>
        <end position="137"/>
    </location>
</feature>
<dbReference type="AlphaFoldDB" id="A0A367ZQE8"/>
<feature type="transmembrane region" description="Helical" evidence="1">
    <location>
        <begin position="285"/>
        <end position="302"/>
    </location>
</feature>
<gene>
    <name evidence="2" type="ORF">OZSIB_3458</name>
</gene>
<accession>A0A367ZQE8</accession>
<evidence type="ECO:0000256" key="1">
    <source>
        <dbReference type="SAM" id="Phobius"/>
    </source>
</evidence>
<reference evidence="2 3" key="1">
    <citation type="submission" date="2018-05" db="EMBL/GenBank/DDBJ databases">
        <title>A metagenomic window into the 2 km-deep terrestrial subsurface aquifer revealed taxonomically and functionally diverse microbial community comprising novel uncultured bacterial lineages.</title>
        <authorList>
            <person name="Kadnikov V.V."/>
            <person name="Mardanov A.V."/>
            <person name="Beletsky A.V."/>
            <person name="Banks D."/>
            <person name="Pimenov N.V."/>
            <person name="Frank Y.A."/>
            <person name="Karnachuk O.V."/>
            <person name="Ravin N.V."/>
        </authorList>
    </citation>
    <scope>NUCLEOTIDE SEQUENCE [LARGE SCALE GENOMIC DNA]</scope>
    <source>
        <strain evidence="2">BY5</strain>
    </source>
</reference>
<protein>
    <recommendedName>
        <fullName evidence="4">Membrane protein 6-pyruvoyl-tetrahydropterin synthase-related domain-containing protein</fullName>
    </recommendedName>
</protein>
<feature type="transmembrane region" description="Helical" evidence="1">
    <location>
        <begin position="350"/>
        <end position="368"/>
    </location>
</feature>
<feature type="transmembrane region" description="Helical" evidence="1">
    <location>
        <begin position="181"/>
        <end position="201"/>
    </location>
</feature>
<name>A0A367ZQE8_9BACT</name>
<feature type="transmembrane region" description="Helical" evidence="1">
    <location>
        <begin position="208"/>
        <end position="228"/>
    </location>
</feature>
<evidence type="ECO:0000313" key="3">
    <source>
        <dbReference type="Proteomes" id="UP000252355"/>
    </source>
</evidence>
<keyword evidence="1" id="KW-0812">Transmembrane</keyword>
<dbReference type="Proteomes" id="UP000252355">
    <property type="component" value="Unassembled WGS sequence"/>
</dbReference>
<feature type="transmembrane region" description="Helical" evidence="1">
    <location>
        <begin position="314"/>
        <end position="338"/>
    </location>
</feature>
<evidence type="ECO:0000313" key="2">
    <source>
        <dbReference type="EMBL" id="RCK80276.1"/>
    </source>
</evidence>
<proteinExistence type="predicted"/>
<sequence>MWTLAGLILGQGWFLWLSPLADAWDVPFHLYFSQEFALTLAEEGTRPDWDAAIYEGRGTAAFRFYAPGAYLVASGFQYLGWSAATALRATVIVFLLAGTWGLVRWMACLGLADRAPLAVVLFLANPVVSIHLFRVFLFQNICAMALFPWVLEALTRLGREGDQAALAQGALVGSLIAWTHLPAALMMGYLAAGWVLLAWLWGKTGRLAWRNVLLMPLLAAALTAPYLLEALPELDSLHFSSHLEKQQPWAHQSFLDDPLGPAALPPQLDTPPPSFLGLERPNFRLAMRVAVALAVGLALLALASGRLGCDHPVLLAMICGMVGLGLSSRISLPLWHWMPGWASLQYPWRWVWPGTILLIPAMTGWWVPATGAGSGQLNRLITLTGWSSFAMWVFTALWVQGTAIPLSTDLMERFLVGDFHYPCEYVPATCHLADCRLPRPISARAGPYHQLQVLASGEARLELRHNSRHEAIFHADLPASGGILIGWTHYDQGWALEHAETGQRISLSPYGPCGQLRAELPGGGGTFRLFRVHSPRRTVGMVLALLAVGIVIRLYWKAGSDILPSPSPSYPSA</sequence>
<comment type="caution">
    <text evidence="2">The sequence shown here is derived from an EMBL/GenBank/DDBJ whole genome shotgun (WGS) entry which is preliminary data.</text>
</comment>
<organism evidence="2 3">
    <name type="scientific">Candidatus Ozemobacter sibiricus</name>
    <dbReference type="NCBI Taxonomy" id="2268124"/>
    <lineage>
        <taxon>Bacteria</taxon>
        <taxon>Candidatus Ozemobacteria</taxon>
        <taxon>Candidatus Ozemobacterales</taxon>
        <taxon>Candidatus Ozemobacteraceae</taxon>
        <taxon>Candidatus Ozemobacter</taxon>
    </lineage>
</organism>
<dbReference type="EMBL" id="QOQW01000007">
    <property type="protein sequence ID" value="RCK80276.1"/>
    <property type="molecule type" value="Genomic_DNA"/>
</dbReference>
<evidence type="ECO:0008006" key="4">
    <source>
        <dbReference type="Google" id="ProtNLM"/>
    </source>
</evidence>
<keyword evidence="1" id="KW-0472">Membrane</keyword>
<feature type="transmembrane region" description="Helical" evidence="1">
    <location>
        <begin position="78"/>
        <end position="103"/>
    </location>
</feature>